<keyword evidence="5" id="KW-0472">Membrane</keyword>
<evidence type="ECO:0000256" key="3">
    <source>
        <dbReference type="ARBA" id="ARBA00022692"/>
    </source>
</evidence>
<keyword evidence="7" id="KW-1185">Reference proteome</keyword>
<evidence type="ECO:0000256" key="4">
    <source>
        <dbReference type="ARBA" id="ARBA00022989"/>
    </source>
</evidence>
<dbReference type="EMBL" id="VIEB01000025">
    <property type="protein sequence ID" value="TQE11844.1"/>
    <property type="molecule type" value="Genomic_DNA"/>
</dbReference>
<keyword evidence="3" id="KW-0812">Transmembrane</keyword>
<keyword evidence="4" id="KW-1133">Transmembrane helix</keyword>
<dbReference type="GO" id="GO:0005886">
    <property type="term" value="C:plasma membrane"/>
    <property type="evidence" value="ECO:0007669"/>
    <property type="project" value="UniProtKB-SubCell"/>
</dbReference>
<dbReference type="PANTHER" id="PTHR30509:SF9">
    <property type="entry name" value="MULTIDRUG RESISTANCE PROTEIN MDTO"/>
    <property type="match status" value="1"/>
</dbReference>
<evidence type="ECO:0000256" key="2">
    <source>
        <dbReference type="ARBA" id="ARBA00022475"/>
    </source>
</evidence>
<protein>
    <submittedName>
        <fullName evidence="6">Uncharacterized protein</fullName>
    </submittedName>
</protein>
<dbReference type="AlphaFoldDB" id="A0A540NLD0"/>
<name>A0A540NLD0_MALBA</name>
<evidence type="ECO:0000313" key="6">
    <source>
        <dbReference type="EMBL" id="TQE11844.1"/>
    </source>
</evidence>
<keyword evidence="2" id="KW-1003">Cell membrane</keyword>
<proteinExistence type="predicted"/>
<evidence type="ECO:0000256" key="1">
    <source>
        <dbReference type="ARBA" id="ARBA00004651"/>
    </source>
</evidence>
<comment type="subcellular location">
    <subcellularLocation>
        <location evidence="1">Cell membrane</location>
        <topology evidence="1">Multi-pass membrane protein</topology>
    </subcellularLocation>
</comment>
<accession>A0A540NLD0</accession>
<dbReference type="Proteomes" id="UP000315295">
    <property type="component" value="Unassembled WGS sequence"/>
</dbReference>
<gene>
    <name evidence="6" type="ORF">C1H46_002478</name>
</gene>
<evidence type="ECO:0000313" key="7">
    <source>
        <dbReference type="Proteomes" id="UP000315295"/>
    </source>
</evidence>
<evidence type="ECO:0000256" key="5">
    <source>
        <dbReference type="ARBA" id="ARBA00023136"/>
    </source>
</evidence>
<dbReference type="STRING" id="106549.A0A540NLD0"/>
<organism evidence="6 7">
    <name type="scientific">Malus baccata</name>
    <name type="common">Siberian crab apple</name>
    <name type="synonym">Pyrus baccata</name>
    <dbReference type="NCBI Taxonomy" id="106549"/>
    <lineage>
        <taxon>Eukaryota</taxon>
        <taxon>Viridiplantae</taxon>
        <taxon>Streptophyta</taxon>
        <taxon>Embryophyta</taxon>
        <taxon>Tracheophyta</taxon>
        <taxon>Spermatophyta</taxon>
        <taxon>Magnoliopsida</taxon>
        <taxon>eudicotyledons</taxon>
        <taxon>Gunneridae</taxon>
        <taxon>Pentapetalae</taxon>
        <taxon>rosids</taxon>
        <taxon>fabids</taxon>
        <taxon>Rosales</taxon>
        <taxon>Rosaceae</taxon>
        <taxon>Amygdaloideae</taxon>
        <taxon>Maleae</taxon>
        <taxon>Malus</taxon>
    </lineage>
</organism>
<comment type="caution">
    <text evidence="6">The sequence shown here is derived from an EMBL/GenBank/DDBJ whole genome shotgun (WGS) entry which is preliminary data.</text>
</comment>
<sequence>MHPVHVAASTGIGVLACVLASLIPFPRLASLELKQSSELLAENASKRLKLFVKAFWAEDSTSALASVSQAKPLASTATKLLPSNATNKENGNWAGLSVATSLASAREATFNAANAKAQGTVLGTHSRMYGQAGGISAVIGAVLNLGRTNFGTPSEFAIARITETFIGLSCSVIVNPILQPTRASALTKTQLATTLGTLQECINTVSLQSGRANLEENQKKLKMHVAELGKLIGEAEAEPNFWFLPFHSACYGKLLRSLSIMMDLLVLSAHAVGVVEDNSQTLEASWKEIVNALECDLEHFKEMVGRLITRSP</sequence>
<reference evidence="6 7" key="1">
    <citation type="journal article" date="2019" name="G3 (Bethesda)">
        <title>Sequencing of a Wild Apple (Malus baccata) Genome Unravels the Differences Between Cultivated and Wild Apple Species Regarding Disease Resistance and Cold Tolerance.</title>
        <authorList>
            <person name="Chen X."/>
        </authorList>
    </citation>
    <scope>NUCLEOTIDE SEQUENCE [LARGE SCALE GENOMIC DNA]</scope>
    <source>
        <strain evidence="7">cv. Shandingzi</strain>
        <tissue evidence="6">Leaves</tissue>
    </source>
</reference>
<dbReference type="PANTHER" id="PTHR30509">
    <property type="entry name" value="P-HYDROXYBENZOIC ACID EFFLUX PUMP SUBUNIT-RELATED"/>
    <property type="match status" value="1"/>
</dbReference>